<dbReference type="PROSITE" id="PS01174">
    <property type="entry name" value="LIPASE_GDXG_SER"/>
    <property type="match status" value="1"/>
</dbReference>
<protein>
    <submittedName>
        <fullName evidence="5">Lipase 2</fullName>
        <ecNumber evidence="5">3.1.1.3</ecNumber>
    </submittedName>
</protein>
<gene>
    <name evidence="5" type="primary">lip2</name>
    <name evidence="5" type="ORF">NCTC11466_03348</name>
</gene>
<evidence type="ECO:0000256" key="1">
    <source>
        <dbReference type="ARBA" id="ARBA00010515"/>
    </source>
</evidence>
<organism evidence="5 6">
    <name type="scientific">Cedecea lapagei</name>
    <dbReference type="NCBI Taxonomy" id="158823"/>
    <lineage>
        <taxon>Bacteria</taxon>
        <taxon>Pseudomonadati</taxon>
        <taxon>Pseudomonadota</taxon>
        <taxon>Gammaproteobacteria</taxon>
        <taxon>Enterobacterales</taxon>
        <taxon>Enterobacteriaceae</taxon>
        <taxon>Cedecea</taxon>
    </lineage>
</organism>
<evidence type="ECO:0000256" key="3">
    <source>
        <dbReference type="PROSITE-ProRule" id="PRU10038"/>
    </source>
</evidence>
<dbReference type="InterPro" id="IPR029058">
    <property type="entry name" value="AB_hydrolase_fold"/>
</dbReference>
<dbReference type="InterPro" id="IPR013094">
    <property type="entry name" value="AB_hydrolase_3"/>
</dbReference>
<feature type="active site" evidence="3">
    <location>
        <position position="143"/>
    </location>
</feature>
<evidence type="ECO:0000313" key="5">
    <source>
        <dbReference type="EMBL" id="VEB99715.1"/>
    </source>
</evidence>
<dbReference type="PANTHER" id="PTHR48081:SF8">
    <property type="entry name" value="ALPHA_BETA HYDROLASE FOLD-3 DOMAIN-CONTAINING PROTEIN-RELATED"/>
    <property type="match status" value="1"/>
</dbReference>
<evidence type="ECO:0000259" key="4">
    <source>
        <dbReference type="Pfam" id="PF07859"/>
    </source>
</evidence>
<accession>A0A3S4K162</accession>
<dbReference type="Proteomes" id="UP000274122">
    <property type="component" value="Chromosome"/>
</dbReference>
<reference evidence="5 6" key="1">
    <citation type="submission" date="2018-12" db="EMBL/GenBank/DDBJ databases">
        <authorList>
            <consortium name="Pathogen Informatics"/>
        </authorList>
    </citation>
    <scope>NUCLEOTIDE SEQUENCE [LARGE SCALE GENOMIC DNA]</scope>
    <source>
        <strain evidence="5 6">NCTC11466</strain>
    </source>
</reference>
<dbReference type="InterPro" id="IPR033140">
    <property type="entry name" value="Lipase_GDXG_put_SER_AS"/>
</dbReference>
<dbReference type="InterPro" id="IPR050300">
    <property type="entry name" value="GDXG_lipolytic_enzyme"/>
</dbReference>
<dbReference type="Pfam" id="PF07859">
    <property type="entry name" value="Abhydrolase_3"/>
    <property type="match status" value="1"/>
</dbReference>
<evidence type="ECO:0000256" key="2">
    <source>
        <dbReference type="ARBA" id="ARBA00022801"/>
    </source>
</evidence>
<dbReference type="SUPFAM" id="SSF53474">
    <property type="entry name" value="alpha/beta-Hydrolases"/>
    <property type="match status" value="1"/>
</dbReference>
<dbReference type="EMBL" id="LR134201">
    <property type="protein sequence ID" value="VEB99715.1"/>
    <property type="molecule type" value="Genomic_DNA"/>
</dbReference>
<name>A0A3S4K162_9ENTR</name>
<proteinExistence type="inferred from homology"/>
<dbReference type="Gene3D" id="3.40.50.1820">
    <property type="entry name" value="alpha/beta hydrolase"/>
    <property type="match status" value="1"/>
</dbReference>
<dbReference type="RefSeq" id="WP_197718524.1">
    <property type="nucleotide sequence ID" value="NZ_LR134201.1"/>
</dbReference>
<keyword evidence="2 5" id="KW-0378">Hydrolase</keyword>
<evidence type="ECO:0000313" key="6">
    <source>
        <dbReference type="Proteomes" id="UP000274122"/>
    </source>
</evidence>
<dbReference type="EC" id="3.1.1.3" evidence="5"/>
<sequence length="297" mass="32270">MLTLPLYEFVRQMRSDYRAMIPMAGEPDVIKKLETRKITLSAGRRIEVRLYTPTNASQQGKLPAILFAHGGGWVSGDLDTHDVLARAMANGTGAMVVSVAYRLAPEYPAPCGIEDVYGALLWIYGNAVTLGIDNQRIAVAGDSAGGNIAAVVSRLANDNQAVTIRAQWLMYPVADLDLTTNSFSQYGETNFPTLEVMKNVMACYIPRGMELDDPLLSPAHAKLAGLPPTLVSVGSYDPLADGCIAYVDALQKAGVEASIRIFEKQQHGFIQFFKDKTSHPEGEAALKEGLAFLKEYL</sequence>
<dbReference type="GO" id="GO:0004806">
    <property type="term" value="F:triacylglycerol lipase activity"/>
    <property type="evidence" value="ECO:0007669"/>
    <property type="project" value="UniProtKB-EC"/>
</dbReference>
<keyword evidence="6" id="KW-1185">Reference proteome</keyword>
<comment type="similarity">
    <text evidence="1">Belongs to the 'GDXG' lipolytic enzyme family.</text>
</comment>
<dbReference type="KEGG" id="clap:NCTC11466_03348"/>
<dbReference type="PANTHER" id="PTHR48081">
    <property type="entry name" value="AB HYDROLASE SUPERFAMILY PROTEIN C4A8.06C"/>
    <property type="match status" value="1"/>
</dbReference>
<feature type="domain" description="Alpha/beta hydrolase fold-3" evidence="4">
    <location>
        <begin position="65"/>
        <end position="270"/>
    </location>
</feature>
<dbReference type="AlphaFoldDB" id="A0A3S4K162"/>